<comment type="caution">
    <text evidence="1">The sequence shown here is derived from an EMBL/GenBank/DDBJ whole genome shotgun (WGS) entry which is preliminary data.</text>
</comment>
<evidence type="ECO:0000313" key="2">
    <source>
        <dbReference type="Proteomes" id="UP001595748"/>
    </source>
</evidence>
<gene>
    <name evidence="1" type="ORF">ACFOPQ_10475</name>
</gene>
<dbReference type="RefSeq" id="WP_380077832.1">
    <property type="nucleotide sequence ID" value="NZ_JBHRZF010000131.1"/>
</dbReference>
<dbReference type="InterPro" id="IPR045384">
    <property type="entry name" value="DUF6527"/>
</dbReference>
<dbReference type="Proteomes" id="UP001595748">
    <property type="component" value="Unassembled WGS sequence"/>
</dbReference>
<name>A0ABV8A673_9DEIO</name>
<reference evidence="2" key="1">
    <citation type="journal article" date="2019" name="Int. J. Syst. Evol. Microbiol.">
        <title>The Global Catalogue of Microorganisms (GCM) 10K type strain sequencing project: providing services to taxonomists for standard genome sequencing and annotation.</title>
        <authorList>
            <consortium name="The Broad Institute Genomics Platform"/>
            <consortium name="The Broad Institute Genome Sequencing Center for Infectious Disease"/>
            <person name="Wu L."/>
            <person name="Ma J."/>
        </authorList>
    </citation>
    <scope>NUCLEOTIDE SEQUENCE [LARGE SCALE GENOMIC DNA]</scope>
    <source>
        <strain evidence="2">CCTCC AB 2013263</strain>
    </source>
</reference>
<evidence type="ECO:0000313" key="1">
    <source>
        <dbReference type="EMBL" id="MFC3861183.1"/>
    </source>
</evidence>
<protein>
    <submittedName>
        <fullName evidence="1">DUF6527 family protein</fullName>
    </submittedName>
</protein>
<keyword evidence="2" id="KW-1185">Reference proteome</keyword>
<sequence>MVCPCGCGDVLVLNLDRNVGTTFWNLRLRESRLTLMPSVWRRDGCRAHFVLEENRVWWYGEQTDTLDTLPSVVERTLKAWWRRLRRKKK</sequence>
<dbReference type="Pfam" id="PF20137">
    <property type="entry name" value="BubE"/>
    <property type="match status" value="1"/>
</dbReference>
<dbReference type="EMBL" id="JBHRZF010000131">
    <property type="protein sequence ID" value="MFC3861183.1"/>
    <property type="molecule type" value="Genomic_DNA"/>
</dbReference>
<proteinExistence type="predicted"/>
<organism evidence="1 2">
    <name type="scientific">Deinococcus antarcticus</name>
    <dbReference type="NCBI Taxonomy" id="1298767"/>
    <lineage>
        <taxon>Bacteria</taxon>
        <taxon>Thermotogati</taxon>
        <taxon>Deinococcota</taxon>
        <taxon>Deinococci</taxon>
        <taxon>Deinococcales</taxon>
        <taxon>Deinococcaceae</taxon>
        <taxon>Deinococcus</taxon>
    </lineage>
</organism>
<accession>A0ABV8A673</accession>